<dbReference type="Proteomes" id="UP000037558">
    <property type="component" value="Unassembled WGS sequence"/>
</dbReference>
<dbReference type="PATRIC" id="fig|284581.3.peg.701"/>
<feature type="domain" description="Signal transduction histidine kinase subgroup 3 dimerisation and phosphoacceptor" evidence="10">
    <location>
        <begin position="176"/>
        <end position="237"/>
    </location>
</feature>
<dbReference type="Gene3D" id="1.20.5.1930">
    <property type="match status" value="1"/>
</dbReference>
<feature type="transmembrane region" description="Helical" evidence="9">
    <location>
        <begin position="7"/>
        <end position="23"/>
    </location>
</feature>
<evidence type="ECO:0000256" key="3">
    <source>
        <dbReference type="ARBA" id="ARBA00022553"/>
    </source>
</evidence>
<sequence length="375" mass="43054">MRIFLSRWSLFLLLWILFILSIPYTFSRIITAFLLLSISMLFYFLLPILKQPLIGYVVGLVIIVLAAIRYNYPFYSVLLIAYLALEAVFQLPYKTSRLYTVLSSIVSMILLLFSHSMNYIAEDVLIVFFFMFLLLALSQNRQQKMEKQQLYEHLLGEYRHIKRMALKNEQGARVQERTRIARDMHDSVGHKLTALLMQIEMMILKPESSAEAAPTLKRLAKESLEETRSAVRTLKDEEVTGIPSVLLLIRKLESESHMKVEFTTKQGALSLPLSNRQSVVLYRIMQEGLTNAMRYGSSRDVHVTLGLSAIGDLSFRIVNTVHKPIPFQPGFGLKGLKDRVEEIKGSVTFYQTESTFVIEGFLKVEGPEHVEHPTR</sequence>
<keyword evidence="9" id="KW-1133">Transmembrane helix</keyword>
<proteinExistence type="predicted"/>
<evidence type="ECO:0000256" key="4">
    <source>
        <dbReference type="ARBA" id="ARBA00022679"/>
    </source>
</evidence>
<evidence type="ECO:0000259" key="10">
    <source>
        <dbReference type="Pfam" id="PF07730"/>
    </source>
</evidence>
<evidence type="ECO:0000256" key="8">
    <source>
        <dbReference type="ARBA" id="ARBA00023012"/>
    </source>
</evidence>
<protein>
    <recommendedName>
        <fullName evidence="2">histidine kinase</fullName>
        <ecNumber evidence="2">2.7.13.3</ecNumber>
    </recommendedName>
</protein>
<feature type="transmembrane region" description="Helical" evidence="9">
    <location>
        <begin position="29"/>
        <end position="46"/>
    </location>
</feature>
<evidence type="ECO:0000313" key="12">
    <source>
        <dbReference type="Proteomes" id="UP000037558"/>
    </source>
</evidence>
<evidence type="ECO:0000256" key="6">
    <source>
        <dbReference type="ARBA" id="ARBA00022777"/>
    </source>
</evidence>
<dbReference type="PANTHER" id="PTHR24421">
    <property type="entry name" value="NITRATE/NITRITE SENSOR PROTEIN NARX-RELATED"/>
    <property type="match status" value="1"/>
</dbReference>
<dbReference type="CDD" id="cd16917">
    <property type="entry name" value="HATPase_UhpB-NarQ-NarX-like"/>
    <property type="match status" value="1"/>
</dbReference>
<dbReference type="InterPro" id="IPR011712">
    <property type="entry name" value="Sig_transdc_His_kin_sub3_dim/P"/>
</dbReference>
<dbReference type="Gene3D" id="3.30.565.10">
    <property type="entry name" value="Histidine kinase-like ATPase, C-terminal domain"/>
    <property type="match status" value="1"/>
</dbReference>
<keyword evidence="9" id="KW-0472">Membrane</keyword>
<organism evidence="11 12">
    <name type="scientific">Priestia koreensis</name>
    <dbReference type="NCBI Taxonomy" id="284581"/>
    <lineage>
        <taxon>Bacteria</taxon>
        <taxon>Bacillati</taxon>
        <taxon>Bacillota</taxon>
        <taxon>Bacilli</taxon>
        <taxon>Bacillales</taxon>
        <taxon>Bacillaceae</taxon>
        <taxon>Priestia</taxon>
    </lineage>
</organism>
<evidence type="ECO:0000256" key="9">
    <source>
        <dbReference type="SAM" id="Phobius"/>
    </source>
</evidence>
<name>A0A0M0LIQ3_9BACI</name>
<dbReference type="InterPro" id="IPR036890">
    <property type="entry name" value="HATPase_C_sf"/>
</dbReference>
<keyword evidence="9" id="KW-0812">Transmembrane</keyword>
<dbReference type="AlphaFoldDB" id="A0A0M0LIQ3"/>
<dbReference type="GO" id="GO:0005524">
    <property type="term" value="F:ATP binding"/>
    <property type="evidence" value="ECO:0007669"/>
    <property type="project" value="UniProtKB-KW"/>
</dbReference>
<dbReference type="EC" id="2.7.13.3" evidence="2"/>
<evidence type="ECO:0000256" key="5">
    <source>
        <dbReference type="ARBA" id="ARBA00022741"/>
    </source>
</evidence>
<feature type="transmembrane region" description="Helical" evidence="9">
    <location>
        <begin position="98"/>
        <end position="114"/>
    </location>
</feature>
<dbReference type="EMBL" id="LILC01000002">
    <property type="protein sequence ID" value="KOO50578.1"/>
    <property type="molecule type" value="Genomic_DNA"/>
</dbReference>
<feature type="transmembrane region" description="Helical" evidence="9">
    <location>
        <begin position="74"/>
        <end position="91"/>
    </location>
</feature>
<keyword evidence="4" id="KW-0808">Transferase</keyword>
<feature type="transmembrane region" description="Helical" evidence="9">
    <location>
        <begin position="120"/>
        <end position="137"/>
    </location>
</feature>
<dbReference type="STRING" id="284581.AMD01_02180"/>
<evidence type="ECO:0000256" key="7">
    <source>
        <dbReference type="ARBA" id="ARBA00022840"/>
    </source>
</evidence>
<dbReference type="GO" id="GO:0016020">
    <property type="term" value="C:membrane"/>
    <property type="evidence" value="ECO:0007669"/>
    <property type="project" value="InterPro"/>
</dbReference>
<evidence type="ECO:0000256" key="2">
    <source>
        <dbReference type="ARBA" id="ARBA00012438"/>
    </source>
</evidence>
<evidence type="ECO:0000313" key="11">
    <source>
        <dbReference type="EMBL" id="KOO50578.1"/>
    </source>
</evidence>
<evidence type="ECO:0000256" key="1">
    <source>
        <dbReference type="ARBA" id="ARBA00000085"/>
    </source>
</evidence>
<keyword evidence="3" id="KW-0597">Phosphoprotein</keyword>
<dbReference type="PANTHER" id="PTHR24421:SF10">
    <property type="entry name" value="NITRATE_NITRITE SENSOR PROTEIN NARQ"/>
    <property type="match status" value="1"/>
</dbReference>
<reference evidence="12" key="1">
    <citation type="submission" date="2015-08" db="EMBL/GenBank/DDBJ databases">
        <title>Fjat-14210 dsm16467.</title>
        <authorList>
            <person name="Liu B."/>
            <person name="Wang J."/>
            <person name="Zhu Y."/>
            <person name="Liu G."/>
            <person name="Chen Q."/>
            <person name="Chen Z."/>
            <person name="Lan J."/>
            <person name="Che J."/>
            <person name="Ge C."/>
            <person name="Shi H."/>
            <person name="Pan Z."/>
            <person name="Liu X."/>
        </authorList>
    </citation>
    <scope>NUCLEOTIDE SEQUENCE [LARGE SCALE GENOMIC DNA]</scope>
    <source>
        <strain evidence="12">DSM 16467</strain>
    </source>
</reference>
<gene>
    <name evidence="11" type="ORF">AMD01_02180</name>
</gene>
<keyword evidence="7" id="KW-0067">ATP-binding</keyword>
<keyword evidence="6" id="KW-0418">Kinase</keyword>
<dbReference type="InterPro" id="IPR050482">
    <property type="entry name" value="Sensor_HK_TwoCompSys"/>
</dbReference>
<comment type="caution">
    <text evidence="11">The sequence shown here is derived from an EMBL/GenBank/DDBJ whole genome shotgun (WGS) entry which is preliminary data.</text>
</comment>
<comment type="catalytic activity">
    <reaction evidence="1">
        <text>ATP + protein L-histidine = ADP + protein N-phospho-L-histidine.</text>
        <dbReference type="EC" id="2.7.13.3"/>
    </reaction>
</comment>
<accession>A0A0M0LIQ3</accession>
<keyword evidence="12" id="KW-1185">Reference proteome</keyword>
<keyword evidence="8" id="KW-0902">Two-component regulatory system</keyword>
<dbReference type="GO" id="GO:0046983">
    <property type="term" value="F:protein dimerization activity"/>
    <property type="evidence" value="ECO:0007669"/>
    <property type="project" value="InterPro"/>
</dbReference>
<dbReference type="Pfam" id="PF07730">
    <property type="entry name" value="HisKA_3"/>
    <property type="match status" value="1"/>
</dbReference>
<feature type="transmembrane region" description="Helical" evidence="9">
    <location>
        <begin position="53"/>
        <end position="68"/>
    </location>
</feature>
<keyword evidence="5" id="KW-0547">Nucleotide-binding</keyword>
<dbReference type="GO" id="GO:0000155">
    <property type="term" value="F:phosphorelay sensor kinase activity"/>
    <property type="evidence" value="ECO:0007669"/>
    <property type="project" value="InterPro"/>
</dbReference>